<dbReference type="HOGENOM" id="CLU_2058216_0_0_9"/>
<evidence type="ECO:0000313" key="1">
    <source>
        <dbReference type="EMBL" id="AJD93564.1"/>
    </source>
</evidence>
<sequence length="119" mass="13186">MPTIKQKQVTIVSVEYDLNVVQIGERVLIQHDKQNQHDKHALKVVREINKTDIGFVAASPHTIKNGCVSNSDILRNIPSDTIPLIGKVVRKAEVNYRNGDIVTVLIVEVNVVEPDVKAG</sequence>
<organism evidence="1 2">
    <name type="scientific">Jeotgalibacillus malaysiensis</name>
    <dbReference type="NCBI Taxonomy" id="1508404"/>
    <lineage>
        <taxon>Bacteria</taxon>
        <taxon>Bacillati</taxon>
        <taxon>Bacillota</taxon>
        <taxon>Bacilli</taxon>
        <taxon>Bacillales</taxon>
        <taxon>Caryophanaceae</taxon>
        <taxon>Jeotgalibacillus</taxon>
    </lineage>
</organism>
<gene>
    <name evidence="1" type="ORF">JMA_42470</name>
</gene>
<name>A0A0B5B043_9BACL</name>
<dbReference type="KEGG" id="jeo:JMA_42470"/>
<geneLocation type="plasmid" evidence="2"/>
<keyword evidence="2" id="KW-1185">Reference proteome</keyword>
<accession>A0A0B5B043</accession>
<proteinExistence type="predicted"/>
<dbReference type="AlphaFoldDB" id="A0A0B5B043"/>
<dbReference type="BioCyc" id="JESP1508404:G14D9-13570-MONOMER"/>
<keyword evidence="1" id="KW-0614">Plasmid</keyword>
<dbReference type="EMBL" id="CP009417">
    <property type="protein sequence ID" value="AJD93564.1"/>
    <property type="molecule type" value="Genomic_DNA"/>
</dbReference>
<protein>
    <submittedName>
        <fullName evidence="1">Uncharacterized protein</fullName>
    </submittedName>
</protein>
<dbReference type="Proteomes" id="UP000031449">
    <property type="component" value="Plasmid unnamed"/>
</dbReference>
<dbReference type="Gene3D" id="3.30.70.2330">
    <property type="match status" value="1"/>
</dbReference>
<reference evidence="1 2" key="1">
    <citation type="submission" date="2014-08" db="EMBL/GenBank/DDBJ databases">
        <title>Complete genome of a marine bacteria Jeotgalibacillus malaysiensis.</title>
        <authorList>
            <person name="Yaakop A.S."/>
            <person name="Chan K.-G."/>
            <person name="Goh K.M."/>
        </authorList>
    </citation>
    <scope>NUCLEOTIDE SEQUENCE [LARGE SCALE GENOMIC DNA]</scope>
    <source>
        <strain evidence="1 2">D5</strain>
        <plasmid evidence="2">Plasmid</plasmid>
    </source>
</reference>
<dbReference type="OrthoDB" id="2988931at2"/>
<evidence type="ECO:0000313" key="2">
    <source>
        <dbReference type="Proteomes" id="UP000031449"/>
    </source>
</evidence>